<dbReference type="Proteomes" id="UP000015453">
    <property type="component" value="Unassembled WGS sequence"/>
</dbReference>
<name>S8CB36_9LAMI</name>
<protein>
    <recommendedName>
        <fullName evidence="3">MYB-CC type transcription factor LHEQLE-containing domain-containing protein</fullName>
    </recommendedName>
</protein>
<dbReference type="EMBL" id="AUSU01005050">
    <property type="protein sequence ID" value="EPS64075.1"/>
    <property type="molecule type" value="Genomic_DNA"/>
</dbReference>
<comment type="caution">
    <text evidence="1">The sequence shown here is derived from an EMBL/GenBank/DDBJ whole genome shotgun (WGS) entry which is preliminary data.</text>
</comment>
<accession>S8CB36</accession>
<reference evidence="1 2" key="1">
    <citation type="journal article" date="2013" name="BMC Genomics">
        <title>The miniature genome of a carnivorous plant Genlisea aurea contains a low number of genes and short non-coding sequences.</title>
        <authorList>
            <person name="Leushkin E.V."/>
            <person name="Sutormin R.A."/>
            <person name="Nabieva E.R."/>
            <person name="Penin A.A."/>
            <person name="Kondrashov A.S."/>
            <person name="Logacheva M.D."/>
        </authorList>
    </citation>
    <scope>NUCLEOTIDE SEQUENCE [LARGE SCALE GENOMIC DNA]</scope>
</reference>
<gene>
    <name evidence="1" type="ORF">M569_10707</name>
</gene>
<evidence type="ECO:0000313" key="1">
    <source>
        <dbReference type="EMBL" id="EPS64075.1"/>
    </source>
</evidence>
<keyword evidence="2" id="KW-1185">Reference proteome</keyword>
<proteinExistence type="predicted"/>
<organism evidence="1 2">
    <name type="scientific">Genlisea aurea</name>
    <dbReference type="NCBI Taxonomy" id="192259"/>
    <lineage>
        <taxon>Eukaryota</taxon>
        <taxon>Viridiplantae</taxon>
        <taxon>Streptophyta</taxon>
        <taxon>Embryophyta</taxon>
        <taxon>Tracheophyta</taxon>
        <taxon>Spermatophyta</taxon>
        <taxon>Magnoliopsida</taxon>
        <taxon>eudicotyledons</taxon>
        <taxon>Gunneridae</taxon>
        <taxon>Pentapetalae</taxon>
        <taxon>asterids</taxon>
        <taxon>lamiids</taxon>
        <taxon>Lamiales</taxon>
        <taxon>Lentibulariaceae</taxon>
        <taxon>Genlisea</taxon>
    </lineage>
</organism>
<evidence type="ECO:0000313" key="2">
    <source>
        <dbReference type="Proteomes" id="UP000015453"/>
    </source>
</evidence>
<sequence length="162" mass="18223">MRIEAQGKYLQSALEKAQQTLNLDAARVHCSDFMSKASFLGMKEPQDSSPKQQNIASRCLYRDTDPYTNLMAFSSQDSMKQNYFSWAEDTQKGGGSTTDINCSNLSISIGNPDGRTWRSSSNSSLEKQNTMISRLQRKPFSPTLDLNIYEENDTISCSQDFC</sequence>
<dbReference type="AlphaFoldDB" id="S8CB36"/>
<evidence type="ECO:0008006" key="3">
    <source>
        <dbReference type="Google" id="ProtNLM"/>
    </source>
</evidence>